<name>A0A5B7JW97_PORTR</name>
<sequence>MKLPSFSSLTLYPHPTLTSKALTLSPQPAGARNLDQNQQDTQKHLSFLFTQQTLSWISVRACVAWNGLECSGMG</sequence>
<gene>
    <name evidence="1" type="ORF">E2C01_096689</name>
</gene>
<reference evidence="1 2" key="1">
    <citation type="submission" date="2019-05" db="EMBL/GenBank/DDBJ databases">
        <title>Another draft genome of Portunus trituberculatus and its Hox gene families provides insights of decapod evolution.</title>
        <authorList>
            <person name="Jeong J.-H."/>
            <person name="Song I."/>
            <person name="Kim S."/>
            <person name="Choi T."/>
            <person name="Kim D."/>
            <person name="Ryu S."/>
            <person name="Kim W."/>
        </authorList>
    </citation>
    <scope>NUCLEOTIDE SEQUENCE [LARGE SCALE GENOMIC DNA]</scope>
    <source>
        <tissue evidence="1">Muscle</tissue>
    </source>
</reference>
<accession>A0A5B7JW97</accession>
<evidence type="ECO:0000313" key="1">
    <source>
        <dbReference type="EMBL" id="MPD01171.1"/>
    </source>
</evidence>
<organism evidence="1 2">
    <name type="scientific">Portunus trituberculatus</name>
    <name type="common">Swimming crab</name>
    <name type="synonym">Neptunus trituberculatus</name>
    <dbReference type="NCBI Taxonomy" id="210409"/>
    <lineage>
        <taxon>Eukaryota</taxon>
        <taxon>Metazoa</taxon>
        <taxon>Ecdysozoa</taxon>
        <taxon>Arthropoda</taxon>
        <taxon>Crustacea</taxon>
        <taxon>Multicrustacea</taxon>
        <taxon>Malacostraca</taxon>
        <taxon>Eumalacostraca</taxon>
        <taxon>Eucarida</taxon>
        <taxon>Decapoda</taxon>
        <taxon>Pleocyemata</taxon>
        <taxon>Brachyura</taxon>
        <taxon>Eubrachyura</taxon>
        <taxon>Portunoidea</taxon>
        <taxon>Portunidae</taxon>
        <taxon>Portuninae</taxon>
        <taxon>Portunus</taxon>
    </lineage>
</organism>
<evidence type="ECO:0000313" key="2">
    <source>
        <dbReference type="Proteomes" id="UP000324222"/>
    </source>
</evidence>
<proteinExistence type="predicted"/>
<protein>
    <submittedName>
        <fullName evidence="1">Uncharacterized protein</fullName>
    </submittedName>
</protein>
<dbReference type="AlphaFoldDB" id="A0A5B7JW97"/>
<comment type="caution">
    <text evidence="1">The sequence shown here is derived from an EMBL/GenBank/DDBJ whole genome shotgun (WGS) entry which is preliminary data.</text>
</comment>
<keyword evidence="2" id="KW-1185">Reference proteome</keyword>
<dbReference type="EMBL" id="VSRR010126053">
    <property type="protein sequence ID" value="MPD01171.1"/>
    <property type="molecule type" value="Genomic_DNA"/>
</dbReference>
<dbReference type="Proteomes" id="UP000324222">
    <property type="component" value="Unassembled WGS sequence"/>
</dbReference>